<evidence type="ECO:0000313" key="2">
    <source>
        <dbReference type="EMBL" id="GHD97400.1"/>
    </source>
</evidence>
<evidence type="ECO:0000313" key="3">
    <source>
        <dbReference type="Proteomes" id="UP000608955"/>
    </source>
</evidence>
<dbReference type="EMBL" id="BMVF01000054">
    <property type="protein sequence ID" value="GHD97400.1"/>
    <property type="molecule type" value="Genomic_DNA"/>
</dbReference>
<reference evidence="2" key="2">
    <citation type="submission" date="2020-09" db="EMBL/GenBank/DDBJ databases">
        <authorList>
            <person name="Sun Q."/>
            <person name="Ohkuma M."/>
        </authorList>
    </citation>
    <scope>NUCLEOTIDE SEQUENCE</scope>
    <source>
        <strain evidence="2">JCM 4654</strain>
    </source>
</reference>
<gene>
    <name evidence="2" type="ORF">GCM10010508_69560</name>
</gene>
<evidence type="ECO:0000256" key="1">
    <source>
        <dbReference type="SAM" id="MobiDB-lite"/>
    </source>
</evidence>
<reference evidence="2" key="1">
    <citation type="journal article" date="2014" name="Int. J. Syst. Evol. Microbiol.">
        <title>Complete genome sequence of Corynebacterium casei LMG S-19264T (=DSM 44701T), isolated from a smear-ripened cheese.</title>
        <authorList>
            <consortium name="US DOE Joint Genome Institute (JGI-PGF)"/>
            <person name="Walter F."/>
            <person name="Albersmeier A."/>
            <person name="Kalinowski J."/>
            <person name="Ruckert C."/>
        </authorList>
    </citation>
    <scope>NUCLEOTIDE SEQUENCE</scope>
    <source>
        <strain evidence="2">JCM 4654</strain>
    </source>
</reference>
<proteinExistence type="predicted"/>
<organism evidence="2 3">
    <name type="scientific">Streptomyces naganishii JCM 4654</name>
    <dbReference type="NCBI Taxonomy" id="1306179"/>
    <lineage>
        <taxon>Bacteria</taxon>
        <taxon>Bacillati</taxon>
        <taxon>Actinomycetota</taxon>
        <taxon>Actinomycetes</taxon>
        <taxon>Kitasatosporales</taxon>
        <taxon>Streptomycetaceae</taxon>
        <taxon>Streptomyces</taxon>
    </lineage>
</organism>
<feature type="region of interest" description="Disordered" evidence="1">
    <location>
        <begin position="1"/>
        <end position="32"/>
    </location>
</feature>
<protein>
    <submittedName>
        <fullName evidence="2">Uncharacterized protein</fullName>
    </submittedName>
</protein>
<dbReference type="Proteomes" id="UP000608955">
    <property type="component" value="Unassembled WGS sequence"/>
</dbReference>
<sequence>MPGSRKVPLGLDPFEKSRPRLRPAPPTASDLTTGSLTFVVRAAYGDHLSSSLEPRAPEQTEGPVGYWGHERLIGCWAIEPFH</sequence>
<accession>A0A918YC24</accession>
<dbReference type="AlphaFoldDB" id="A0A918YC24"/>
<keyword evidence="3" id="KW-1185">Reference proteome</keyword>
<name>A0A918YC24_9ACTN</name>
<comment type="caution">
    <text evidence="2">The sequence shown here is derived from an EMBL/GenBank/DDBJ whole genome shotgun (WGS) entry which is preliminary data.</text>
</comment>